<dbReference type="RefSeq" id="WP_005660013.1">
    <property type="nucleotide sequence ID" value="NZ_JAKGUD010000004.1"/>
</dbReference>
<reference evidence="2 3" key="1">
    <citation type="submission" date="2022-01" db="EMBL/GenBank/DDBJ databases">
        <title>Dethiosulfovibrio faecalis sp. nov., a novel proteolytic, non-sulfur-reducing bacterium isolated from a marine aquaculture solid waste bioreactor.</title>
        <authorList>
            <person name="Grabowski S."/>
            <person name="Apolinario E."/>
            <person name="Schneider N."/>
            <person name="Marshall C.W."/>
            <person name="Sowers K.R."/>
        </authorList>
    </citation>
    <scope>NUCLEOTIDE SEQUENCE [LARGE SCALE GENOMIC DNA]</scope>
    <source>
        <strain evidence="2 3">DSM 12537</strain>
    </source>
</reference>
<evidence type="ECO:0000313" key="3">
    <source>
        <dbReference type="Proteomes" id="UP001200430"/>
    </source>
</evidence>
<dbReference type="Gene3D" id="1.10.30.50">
    <property type="match status" value="1"/>
</dbReference>
<keyword evidence="2" id="KW-0378">Hydrolase</keyword>
<evidence type="ECO:0000259" key="1">
    <source>
        <dbReference type="Pfam" id="PF01844"/>
    </source>
</evidence>
<proteinExistence type="predicted"/>
<dbReference type="CDD" id="cd00085">
    <property type="entry name" value="HNHc"/>
    <property type="match status" value="1"/>
</dbReference>
<evidence type="ECO:0000313" key="2">
    <source>
        <dbReference type="EMBL" id="MCF4142355.1"/>
    </source>
</evidence>
<keyword evidence="2" id="KW-0255">Endonuclease</keyword>
<accession>A0ABS9ER47</accession>
<sequence>MRPVVRGKRPKEKGKPIELKKYGYARGHLIQRIGEYCSYCETKLNTSLAVEHVLPKKATETSEEEGKRRELDWDNLLLACTNCNSTKSNQEVSREKCLWPDRDNTFMAIEYSEGGLVSPNQDMPLNIIEKAEKLIQLVGLDKTPSDEPIYRWEASDRRWLHRKETWDMATRKRDQLKKIEPSNDETFRNIIVDLAKSNGRWSIWMTVFQNDEDMCRRLIDGFNGTCKGCFDDNMKPIHREGGLC</sequence>
<dbReference type="Proteomes" id="UP001200430">
    <property type="component" value="Unassembled WGS sequence"/>
</dbReference>
<name>A0ABS9ER47_9BACT</name>
<keyword evidence="2" id="KW-0540">Nuclease</keyword>
<dbReference type="Pfam" id="PF01844">
    <property type="entry name" value="HNH"/>
    <property type="match status" value="1"/>
</dbReference>
<dbReference type="InterPro" id="IPR002711">
    <property type="entry name" value="HNH"/>
</dbReference>
<organism evidence="2 3">
    <name type="scientific">Dethiosulfovibrio marinus</name>
    <dbReference type="NCBI Taxonomy" id="133532"/>
    <lineage>
        <taxon>Bacteria</taxon>
        <taxon>Thermotogati</taxon>
        <taxon>Synergistota</taxon>
        <taxon>Synergistia</taxon>
        <taxon>Synergistales</taxon>
        <taxon>Dethiosulfovibrionaceae</taxon>
        <taxon>Dethiosulfovibrio</taxon>
    </lineage>
</organism>
<keyword evidence="3" id="KW-1185">Reference proteome</keyword>
<dbReference type="GO" id="GO:0004519">
    <property type="term" value="F:endonuclease activity"/>
    <property type="evidence" value="ECO:0007669"/>
    <property type="project" value="UniProtKB-KW"/>
</dbReference>
<feature type="domain" description="HNH" evidence="1">
    <location>
        <begin position="37"/>
        <end position="90"/>
    </location>
</feature>
<dbReference type="EMBL" id="JAKGUD010000004">
    <property type="protein sequence ID" value="MCF4142355.1"/>
    <property type="molecule type" value="Genomic_DNA"/>
</dbReference>
<dbReference type="InterPro" id="IPR003615">
    <property type="entry name" value="HNH_nuc"/>
</dbReference>
<protein>
    <submittedName>
        <fullName evidence="2">HNH endonuclease</fullName>
    </submittedName>
</protein>
<gene>
    <name evidence="2" type="ORF">L2W38_05970</name>
</gene>
<comment type="caution">
    <text evidence="2">The sequence shown here is derived from an EMBL/GenBank/DDBJ whole genome shotgun (WGS) entry which is preliminary data.</text>
</comment>